<sequence>MATIRLANAIVIISVSNTVIQHHLLSAGSVPTTLKKSYSIALTL</sequence>
<gene>
    <name evidence="1" type="ORF">QNH39_12280</name>
</gene>
<dbReference type="EMBL" id="CP126114">
    <property type="protein sequence ID" value="WHY88563.1"/>
    <property type="molecule type" value="Genomic_DNA"/>
</dbReference>
<reference evidence="1" key="1">
    <citation type="submission" date="2023-05" db="EMBL/GenBank/DDBJ databases">
        <title>Comparative genomics of Bacillaceae isolates and their secondary metabolite potential.</title>
        <authorList>
            <person name="Song L."/>
            <person name="Nielsen L.J."/>
            <person name="Mohite O."/>
            <person name="Xu X."/>
            <person name="Weber T."/>
            <person name="Kovacs A.T."/>
        </authorList>
    </citation>
    <scope>NUCLEOTIDE SEQUENCE</scope>
    <source>
        <strain evidence="1">XLM17</strain>
    </source>
</reference>
<organism evidence="1 2">
    <name type="scientific">Neobacillus novalis</name>
    <dbReference type="NCBI Taxonomy" id="220687"/>
    <lineage>
        <taxon>Bacteria</taxon>
        <taxon>Bacillati</taxon>
        <taxon>Bacillota</taxon>
        <taxon>Bacilli</taxon>
        <taxon>Bacillales</taxon>
        <taxon>Bacillaceae</taxon>
        <taxon>Neobacillus</taxon>
    </lineage>
</organism>
<keyword evidence="2" id="KW-1185">Reference proteome</keyword>
<dbReference type="AlphaFoldDB" id="A0AA95MYN3"/>
<evidence type="ECO:0000313" key="1">
    <source>
        <dbReference type="EMBL" id="WHY88563.1"/>
    </source>
</evidence>
<protein>
    <submittedName>
        <fullName evidence="1">Uncharacterized protein</fullName>
    </submittedName>
</protein>
<accession>A0AA95MYN3</accession>
<dbReference type="KEGG" id="nnv:QNH39_12280"/>
<proteinExistence type="predicted"/>
<evidence type="ECO:0000313" key="2">
    <source>
        <dbReference type="Proteomes" id="UP001178288"/>
    </source>
</evidence>
<name>A0AA95MYN3_9BACI</name>
<dbReference type="Proteomes" id="UP001178288">
    <property type="component" value="Chromosome"/>
</dbReference>